<keyword evidence="19" id="KW-1185">Reference proteome</keyword>
<dbReference type="FunFam" id="3.40.50.300:FF:000536">
    <property type="entry name" value="GTPase IMAP family member 8"/>
    <property type="match status" value="1"/>
</dbReference>
<feature type="compositionally biased region" description="Basic and acidic residues" evidence="16">
    <location>
        <begin position="1"/>
        <end position="10"/>
    </location>
</feature>
<dbReference type="Proteomes" id="UP000694422">
    <property type="component" value="Unplaced"/>
</dbReference>
<feature type="domain" description="AIG1-type G" evidence="17">
    <location>
        <begin position="43"/>
        <end position="248"/>
    </location>
</feature>
<name>A0A8C9QB51_SPEDA</name>
<evidence type="ECO:0000256" key="3">
    <source>
        <dbReference type="ARBA" id="ARBA00004514"/>
    </source>
</evidence>
<organism evidence="18 19">
    <name type="scientific">Spermophilus dauricus</name>
    <name type="common">Daurian ground squirrel</name>
    <dbReference type="NCBI Taxonomy" id="99837"/>
    <lineage>
        <taxon>Eukaryota</taxon>
        <taxon>Metazoa</taxon>
        <taxon>Chordata</taxon>
        <taxon>Craniata</taxon>
        <taxon>Vertebrata</taxon>
        <taxon>Euteleostomi</taxon>
        <taxon>Mammalia</taxon>
        <taxon>Eutheria</taxon>
        <taxon>Euarchontoglires</taxon>
        <taxon>Glires</taxon>
        <taxon>Rodentia</taxon>
        <taxon>Sciuromorpha</taxon>
        <taxon>Sciuridae</taxon>
        <taxon>Xerinae</taxon>
        <taxon>Marmotini</taxon>
        <taxon>Spermophilus</taxon>
    </lineage>
</organism>
<keyword evidence="12" id="KW-0342">GTP-binding</keyword>
<evidence type="ECO:0000256" key="10">
    <source>
        <dbReference type="ARBA" id="ARBA00023034"/>
    </source>
</evidence>
<keyword evidence="11" id="KW-0496">Mitochondrion</keyword>
<evidence type="ECO:0000256" key="14">
    <source>
        <dbReference type="ARBA" id="ARBA00073539"/>
    </source>
</evidence>
<evidence type="ECO:0000256" key="12">
    <source>
        <dbReference type="ARBA" id="ARBA00023134"/>
    </source>
</evidence>
<evidence type="ECO:0000313" key="18">
    <source>
        <dbReference type="Ensembl" id="ENSSDAP00000020864.1"/>
    </source>
</evidence>
<keyword evidence="6" id="KW-0963">Cytoplasm</keyword>
<evidence type="ECO:0000256" key="7">
    <source>
        <dbReference type="ARBA" id="ARBA00022737"/>
    </source>
</evidence>
<evidence type="ECO:0000256" key="2">
    <source>
        <dbReference type="ARBA" id="ARBA00004240"/>
    </source>
</evidence>
<dbReference type="GO" id="GO:0005783">
    <property type="term" value="C:endoplasmic reticulum"/>
    <property type="evidence" value="ECO:0007669"/>
    <property type="project" value="UniProtKB-SubCell"/>
</dbReference>
<evidence type="ECO:0000256" key="4">
    <source>
        <dbReference type="ARBA" id="ARBA00004555"/>
    </source>
</evidence>
<dbReference type="GO" id="GO:0005739">
    <property type="term" value="C:mitochondrion"/>
    <property type="evidence" value="ECO:0007669"/>
    <property type="project" value="UniProtKB-SubCell"/>
</dbReference>
<comment type="function">
    <text evidence="13">Exerts an anti-apoptotic effect in the immune system and is involved in responses to infections.</text>
</comment>
<comment type="subcellular location">
    <subcellularLocation>
        <location evidence="3">Cytoplasm</location>
        <location evidence="3">Cytosol</location>
    </subcellularLocation>
    <subcellularLocation>
        <location evidence="2">Endoplasmic reticulum</location>
    </subcellularLocation>
    <subcellularLocation>
        <location evidence="4">Golgi apparatus</location>
    </subcellularLocation>
    <subcellularLocation>
        <location evidence="1">Mitochondrion</location>
    </subcellularLocation>
</comment>
<dbReference type="CDD" id="cd01852">
    <property type="entry name" value="AIG1"/>
    <property type="match status" value="1"/>
</dbReference>
<dbReference type="InterPro" id="IPR006703">
    <property type="entry name" value="G_AIG1"/>
</dbReference>
<dbReference type="GO" id="GO:0005525">
    <property type="term" value="F:GTP binding"/>
    <property type="evidence" value="ECO:0007669"/>
    <property type="project" value="UniProtKB-KW"/>
</dbReference>
<protein>
    <recommendedName>
        <fullName evidence="14">GTPase IMAP family member 8</fullName>
    </recommendedName>
    <alternativeName>
        <fullName evidence="15">Immune-associated nucleotide-binding protein 9</fullName>
    </alternativeName>
</protein>
<dbReference type="PANTHER" id="PTHR10903:SF73">
    <property type="entry name" value="GTPASE IMAP FAMILY MEMBER 8"/>
    <property type="match status" value="1"/>
</dbReference>
<evidence type="ECO:0000313" key="19">
    <source>
        <dbReference type="Proteomes" id="UP000694422"/>
    </source>
</evidence>
<evidence type="ECO:0000256" key="6">
    <source>
        <dbReference type="ARBA" id="ARBA00022490"/>
    </source>
</evidence>
<dbReference type="InterPro" id="IPR027417">
    <property type="entry name" value="P-loop_NTPase"/>
</dbReference>
<feature type="region of interest" description="Disordered" evidence="16">
    <location>
        <begin position="1"/>
        <end position="39"/>
    </location>
</feature>
<dbReference type="GO" id="GO:0005829">
    <property type="term" value="C:cytosol"/>
    <property type="evidence" value="ECO:0007669"/>
    <property type="project" value="UniProtKB-SubCell"/>
</dbReference>
<evidence type="ECO:0000256" key="13">
    <source>
        <dbReference type="ARBA" id="ARBA00056809"/>
    </source>
</evidence>
<evidence type="ECO:0000256" key="5">
    <source>
        <dbReference type="ARBA" id="ARBA00008535"/>
    </source>
</evidence>
<comment type="similarity">
    <text evidence="5">Belongs to the TRAFAC class TrmE-Era-EngA-EngB-Septin-like GTPase superfamily. AIG1/Toc34/Toc159-like paraseptin GTPase family. IAN subfamily.</text>
</comment>
<dbReference type="Ensembl" id="ENSSDAT00000023838.1">
    <property type="protein sequence ID" value="ENSSDAP00000020864.1"/>
    <property type="gene ID" value="ENSSDAG00000018949.1"/>
</dbReference>
<keyword evidence="9" id="KW-0256">Endoplasmic reticulum</keyword>
<sequence>MILEAKESEIKASPAGKGLCATSSHDGRQKSKEGSRLEQGCGMSPLRLLLLGKHGAGKSATGNTILGTTVFNSKFSPRPVTQMCQRESGTMRGREVVVIDTPDLFSSMACAETKQRSLQECLELCAPGPHVLLLVIPIGHYTEEDKATIQGMLRVFGPEASRHVIIVFTWKDDLGHDLLQDYIENEPSLQASLAQHFLSRYCAFNNKAGDGERHSQVSQLLCEIQYLVDECKGQCVDFKTEGGRFQVRISQWMRWSLRHSEEQRGEKGQVRSPMMVNLFQFPLHRNPEYCPCGEEWYWQECDWEHHLGETHLFLSAPSPASHQGMSEWQENAGRARYCGCGHAIILPDTWY</sequence>
<keyword evidence="7" id="KW-0677">Repeat</keyword>
<evidence type="ECO:0000256" key="16">
    <source>
        <dbReference type="SAM" id="MobiDB-lite"/>
    </source>
</evidence>
<dbReference type="InterPro" id="IPR045058">
    <property type="entry name" value="GIMA/IAN/Toc"/>
</dbReference>
<evidence type="ECO:0000259" key="17">
    <source>
        <dbReference type="PROSITE" id="PS51720"/>
    </source>
</evidence>
<dbReference type="PANTHER" id="PTHR10903">
    <property type="entry name" value="GTPASE, IMAP FAMILY MEMBER-RELATED"/>
    <property type="match status" value="1"/>
</dbReference>
<evidence type="ECO:0000256" key="9">
    <source>
        <dbReference type="ARBA" id="ARBA00022824"/>
    </source>
</evidence>
<reference evidence="18" key="2">
    <citation type="submission" date="2025-09" db="UniProtKB">
        <authorList>
            <consortium name="Ensembl"/>
        </authorList>
    </citation>
    <scope>IDENTIFICATION</scope>
</reference>
<evidence type="ECO:0000256" key="15">
    <source>
        <dbReference type="ARBA" id="ARBA00077278"/>
    </source>
</evidence>
<keyword evidence="8" id="KW-0547">Nucleotide-binding</keyword>
<evidence type="ECO:0000256" key="1">
    <source>
        <dbReference type="ARBA" id="ARBA00004173"/>
    </source>
</evidence>
<proteinExistence type="inferred from homology"/>
<reference evidence="18" key="1">
    <citation type="submission" date="2025-08" db="UniProtKB">
        <authorList>
            <consortium name="Ensembl"/>
        </authorList>
    </citation>
    <scope>IDENTIFICATION</scope>
</reference>
<evidence type="ECO:0000256" key="11">
    <source>
        <dbReference type="ARBA" id="ARBA00023128"/>
    </source>
</evidence>
<feature type="compositionally biased region" description="Basic and acidic residues" evidence="16">
    <location>
        <begin position="25"/>
        <end position="36"/>
    </location>
</feature>
<dbReference type="GO" id="GO:0005794">
    <property type="term" value="C:Golgi apparatus"/>
    <property type="evidence" value="ECO:0007669"/>
    <property type="project" value="UniProtKB-SubCell"/>
</dbReference>
<dbReference type="Gene3D" id="3.40.50.300">
    <property type="entry name" value="P-loop containing nucleotide triphosphate hydrolases"/>
    <property type="match status" value="1"/>
</dbReference>
<dbReference type="Pfam" id="PF04548">
    <property type="entry name" value="AIG1"/>
    <property type="match status" value="1"/>
</dbReference>
<evidence type="ECO:0000256" key="8">
    <source>
        <dbReference type="ARBA" id="ARBA00022741"/>
    </source>
</evidence>
<keyword evidence="10" id="KW-0333">Golgi apparatus</keyword>
<accession>A0A8C9QB51</accession>
<dbReference type="PROSITE" id="PS51720">
    <property type="entry name" value="G_AIG1"/>
    <property type="match status" value="1"/>
</dbReference>
<dbReference type="AlphaFoldDB" id="A0A8C9QB51"/>
<dbReference type="SUPFAM" id="SSF52540">
    <property type="entry name" value="P-loop containing nucleoside triphosphate hydrolases"/>
    <property type="match status" value="1"/>
</dbReference>